<evidence type="ECO:0000259" key="1">
    <source>
        <dbReference type="Pfam" id="PF01168"/>
    </source>
</evidence>
<feature type="domain" description="Alanine racemase N-terminal" evidence="1">
    <location>
        <begin position="16"/>
        <end position="55"/>
    </location>
</feature>
<protein>
    <submittedName>
        <fullName evidence="2">Alanine racemase</fullName>
    </submittedName>
</protein>
<accession>A0A746RTG9</accession>
<evidence type="ECO:0000313" key="2">
    <source>
        <dbReference type="EMBL" id="HAF4066037.1"/>
    </source>
</evidence>
<feature type="non-terminal residue" evidence="2">
    <location>
        <position position="56"/>
    </location>
</feature>
<sequence length="56" mass="5701">MMKLAEIQAACGVLCVDLAAVVDNYQTLARHVAPAQCGAVLKANGYGLGEEAIAPA</sequence>
<dbReference type="AlphaFoldDB" id="A0A746RTG9"/>
<dbReference type="InterPro" id="IPR020622">
    <property type="entry name" value="Ala_racemase_pyridoxalP-BS"/>
</dbReference>
<dbReference type="InterPro" id="IPR029066">
    <property type="entry name" value="PLP-binding_barrel"/>
</dbReference>
<dbReference type="Gene3D" id="3.20.20.10">
    <property type="entry name" value="Alanine racemase"/>
    <property type="match status" value="1"/>
</dbReference>
<name>A0A746RTG9_SALTI</name>
<dbReference type="PROSITE" id="PS00395">
    <property type="entry name" value="ALANINE_RACEMASE"/>
    <property type="match status" value="1"/>
</dbReference>
<dbReference type="EMBL" id="DAAUXX010000068">
    <property type="protein sequence ID" value="HAF4066037.1"/>
    <property type="molecule type" value="Genomic_DNA"/>
</dbReference>
<gene>
    <name evidence="2" type="ORF">G7122_003578</name>
</gene>
<reference evidence="2" key="1">
    <citation type="journal article" date="2018" name="Genome Biol.">
        <title>SKESA: strategic k-mer extension for scrupulous assemblies.</title>
        <authorList>
            <person name="Souvorov A."/>
            <person name="Agarwala R."/>
            <person name="Lipman D.J."/>
        </authorList>
    </citation>
    <scope>NUCLEOTIDE SEQUENCE</scope>
    <source>
        <strain evidence="2">LH_M276</strain>
    </source>
</reference>
<organism evidence="2">
    <name type="scientific">Salmonella typhi</name>
    <dbReference type="NCBI Taxonomy" id="90370"/>
    <lineage>
        <taxon>Bacteria</taxon>
        <taxon>Pseudomonadati</taxon>
        <taxon>Pseudomonadota</taxon>
        <taxon>Gammaproteobacteria</taxon>
        <taxon>Enterobacterales</taxon>
        <taxon>Enterobacteriaceae</taxon>
        <taxon>Salmonella</taxon>
    </lineage>
</organism>
<reference evidence="2" key="2">
    <citation type="submission" date="2020-02" db="EMBL/GenBank/DDBJ databases">
        <authorList>
            <consortium name="NCBI Pathogen Detection Project"/>
        </authorList>
    </citation>
    <scope>NUCLEOTIDE SEQUENCE</scope>
    <source>
        <strain evidence="2">LH_M276</strain>
    </source>
</reference>
<proteinExistence type="predicted"/>
<comment type="caution">
    <text evidence="2">The sequence shown here is derived from an EMBL/GenBank/DDBJ whole genome shotgun (WGS) entry which is preliminary data.</text>
</comment>
<dbReference type="InterPro" id="IPR001608">
    <property type="entry name" value="Ala_racemase_N"/>
</dbReference>
<dbReference type="Pfam" id="PF01168">
    <property type="entry name" value="Ala_racemase_N"/>
    <property type="match status" value="1"/>
</dbReference>
<dbReference type="SUPFAM" id="SSF51419">
    <property type="entry name" value="PLP-binding barrel"/>
    <property type="match status" value="1"/>
</dbReference>